<feature type="domain" description="J" evidence="5">
    <location>
        <begin position="26"/>
        <end position="100"/>
    </location>
</feature>
<protein>
    <recommendedName>
        <fullName evidence="4">Co-chaperone protein HscB homolog</fullName>
    </recommendedName>
</protein>
<evidence type="ECO:0000259" key="5">
    <source>
        <dbReference type="PROSITE" id="PS50076"/>
    </source>
</evidence>
<dbReference type="PROSITE" id="PS50076">
    <property type="entry name" value="DNAJ_2"/>
    <property type="match status" value="1"/>
</dbReference>
<dbReference type="Pfam" id="PF00226">
    <property type="entry name" value="DnaJ"/>
    <property type="match status" value="1"/>
</dbReference>
<dbReference type="GO" id="GO:0001671">
    <property type="term" value="F:ATPase activator activity"/>
    <property type="evidence" value="ECO:0007669"/>
    <property type="project" value="InterPro"/>
</dbReference>
<dbReference type="InterPro" id="IPR001623">
    <property type="entry name" value="DnaJ_domain"/>
</dbReference>
<dbReference type="Gene3D" id="1.20.1280.20">
    <property type="entry name" value="HscB, C-terminal domain"/>
    <property type="match status" value="1"/>
</dbReference>
<dbReference type="AlphaFoldDB" id="A0A2R4XHT5"/>
<dbReference type="InterPro" id="IPR004640">
    <property type="entry name" value="HscB"/>
</dbReference>
<proteinExistence type="inferred from homology"/>
<dbReference type="InterPro" id="IPR009073">
    <property type="entry name" value="HscB_oligo_C"/>
</dbReference>
<evidence type="ECO:0000313" key="7">
    <source>
        <dbReference type="Proteomes" id="UP000244571"/>
    </source>
</evidence>
<dbReference type="KEGG" id="boz:DBV39_05960"/>
<dbReference type="Gene3D" id="1.10.287.110">
    <property type="entry name" value="DnaJ domain"/>
    <property type="match status" value="1"/>
</dbReference>
<dbReference type="Pfam" id="PF07743">
    <property type="entry name" value="HSCB_C"/>
    <property type="match status" value="1"/>
</dbReference>
<dbReference type="HAMAP" id="MF_00682">
    <property type="entry name" value="HscB"/>
    <property type="match status" value="1"/>
</dbReference>
<dbReference type="GO" id="GO:0044571">
    <property type="term" value="P:[2Fe-2S] cluster assembly"/>
    <property type="evidence" value="ECO:0007669"/>
    <property type="project" value="InterPro"/>
</dbReference>
<evidence type="ECO:0000256" key="3">
    <source>
        <dbReference type="ARBA" id="ARBA00025596"/>
    </source>
</evidence>
<gene>
    <name evidence="4 6" type="primary">hscB</name>
    <name evidence="6" type="ORF">DBV39_05960</name>
</gene>
<evidence type="ECO:0000313" key="6">
    <source>
        <dbReference type="EMBL" id="AWB33323.1"/>
    </source>
</evidence>
<dbReference type="Proteomes" id="UP000244571">
    <property type="component" value="Chromosome"/>
</dbReference>
<comment type="similarity">
    <text evidence="1 4">Belongs to the HscB family.</text>
</comment>
<comment type="subunit">
    <text evidence="4">Interacts with HscA and stimulates its ATPase activity.</text>
</comment>
<dbReference type="EMBL" id="CP028901">
    <property type="protein sequence ID" value="AWB33323.1"/>
    <property type="molecule type" value="Genomic_DNA"/>
</dbReference>
<dbReference type="PANTHER" id="PTHR14021">
    <property type="entry name" value="IRON-SULFUR CLUSTER CO-CHAPERONE PROTEIN HSCB"/>
    <property type="match status" value="1"/>
</dbReference>
<dbReference type="SMART" id="SM00271">
    <property type="entry name" value="DnaJ"/>
    <property type="match status" value="1"/>
</dbReference>
<dbReference type="InterPro" id="IPR036386">
    <property type="entry name" value="HscB_C_sf"/>
</dbReference>
<dbReference type="GO" id="GO:1990230">
    <property type="term" value="C:iron-sulfur cluster transfer complex"/>
    <property type="evidence" value="ECO:0007669"/>
    <property type="project" value="TreeGrafter"/>
</dbReference>
<dbReference type="SUPFAM" id="SSF47144">
    <property type="entry name" value="HSC20 (HSCB), C-terminal oligomerisation domain"/>
    <property type="match status" value="1"/>
</dbReference>
<dbReference type="CDD" id="cd06257">
    <property type="entry name" value="DnaJ"/>
    <property type="match status" value="1"/>
</dbReference>
<dbReference type="GO" id="GO:0051259">
    <property type="term" value="P:protein complex oligomerization"/>
    <property type="evidence" value="ECO:0007669"/>
    <property type="project" value="InterPro"/>
</dbReference>
<keyword evidence="2 4" id="KW-0143">Chaperone</keyword>
<accession>A0A2R4XHT5</accession>
<comment type="function">
    <text evidence="3 4">Co-chaperone involved in the maturation of iron-sulfur cluster-containing proteins. Seems to help targeting proteins to be folded toward HscA.</text>
</comment>
<name>A0A2R4XHT5_9BURK</name>
<dbReference type="PANTHER" id="PTHR14021:SF15">
    <property type="entry name" value="IRON-SULFUR CLUSTER CO-CHAPERONE PROTEIN HSCB"/>
    <property type="match status" value="1"/>
</dbReference>
<sequence length="203" mass="22991">MRTRRPPVVVASLSRFDALTSNRSPSFFELLGLAETFEIDPQDLQDRWKTAAAKVHPDRFAGGTAAERRVAMQWSAQLNEAYRTLRDPVSRARYICELNGHPVGDRPGGQLDADFLEQQMLWREALEEIRESTGSDDSQAPLHTREAVDSLRVQVEQARQACVTQVSRMIDAQCWPQAAAALQQWMFVDKFMQEVSRLKLTGS</sequence>
<evidence type="ECO:0000256" key="1">
    <source>
        <dbReference type="ARBA" id="ARBA00010476"/>
    </source>
</evidence>
<evidence type="ECO:0000256" key="2">
    <source>
        <dbReference type="ARBA" id="ARBA00023186"/>
    </source>
</evidence>
<dbReference type="SUPFAM" id="SSF46565">
    <property type="entry name" value="Chaperone J-domain"/>
    <property type="match status" value="1"/>
</dbReference>
<dbReference type="GO" id="GO:0006457">
    <property type="term" value="P:protein folding"/>
    <property type="evidence" value="ECO:0007669"/>
    <property type="project" value="UniProtKB-UniRule"/>
</dbReference>
<keyword evidence="7" id="KW-1185">Reference proteome</keyword>
<dbReference type="GO" id="GO:0051087">
    <property type="term" value="F:protein-folding chaperone binding"/>
    <property type="evidence" value="ECO:0007669"/>
    <property type="project" value="InterPro"/>
</dbReference>
<organism evidence="6 7">
    <name type="scientific">Orrella marina</name>
    <dbReference type="NCBI Taxonomy" id="2163011"/>
    <lineage>
        <taxon>Bacteria</taxon>
        <taxon>Pseudomonadati</taxon>
        <taxon>Pseudomonadota</taxon>
        <taxon>Betaproteobacteria</taxon>
        <taxon>Burkholderiales</taxon>
        <taxon>Alcaligenaceae</taxon>
        <taxon>Orrella</taxon>
    </lineage>
</organism>
<dbReference type="InterPro" id="IPR036869">
    <property type="entry name" value="J_dom_sf"/>
</dbReference>
<dbReference type="NCBIfam" id="TIGR00714">
    <property type="entry name" value="hscB"/>
    <property type="match status" value="1"/>
</dbReference>
<reference evidence="6 7" key="1">
    <citation type="submission" date="2018-04" db="EMBL/GenBank/DDBJ databases">
        <title>Bordetella sp. HZ20 isolated from seawater.</title>
        <authorList>
            <person name="Sun C."/>
        </authorList>
    </citation>
    <scope>NUCLEOTIDE SEQUENCE [LARGE SCALE GENOMIC DNA]</scope>
    <source>
        <strain evidence="6 7">HZ20</strain>
    </source>
</reference>
<evidence type="ECO:0000256" key="4">
    <source>
        <dbReference type="HAMAP-Rule" id="MF_00682"/>
    </source>
</evidence>